<dbReference type="Proteomes" id="UP000242687">
    <property type="component" value="Unassembled WGS sequence"/>
</dbReference>
<keyword evidence="1" id="KW-0812">Transmembrane</keyword>
<evidence type="ECO:0000313" key="2">
    <source>
        <dbReference type="EMBL" id="PJJ83847.1"/>
    </source>
</evidence>
<evidence type="ECO:0000313" key="3">
    <source>
        <dbReference type="Proteomes" id="UP000242687"/>
    </source>
</evidence>
<accession>A0A2H9VSP8</accession>
<gene>
    <name evidence="2" type="ORF">CLV57_0842</name>
</gene>
<comment type="caution">
    <text evidence="2">The sequence shown here is derived from an EMBL/GenBank/DDBJ whole genome shotgun (WGS) entry which is preliminary data.</text>
</comment>
<dbReference type="Pfam" id="PF12412">
    <property type="entry name" value="DUF3667"/>
    <property type="match status" value="1"/>
</dbReference>
<keyword evidence="1" id="KW-0472">Membrane</keyword>
<feature type="transmembrane region" description="Helical" evidence="1">
    <location>
        <begin position="81"/>
        <end position="102"/>
    </location>
</feature>
<protein>
    <submittedName>
        <fullName evidence="2">Uncharacterized protein DUF3667</fullName>
    </submittedName>
</protein>
<keyword evidence="3" id="KW-1185">Reference proteome</keyword>
<organism evidence="2 3">
    <name type="scientific">Mucilaginibacter auburnensis</name>
    <dbReference type="NCBI Taxonomy" id="1457233"/>
    <lineage>
        <taxon>Bacteria</taxon>
        <taxon>Pseudomonadati</taxon>
        <taxon>Bacteroidota</taxon>
        <taxon>Sphingobacteriia</taxon>
        <taxon>Sphingobacteriales</taxon>
        <taxon>Sphingobacteriaceae</taxon>
        <taxon>Mucilaginibacter</taxon>
    </lineage>
</organism>
<name>A0A2H9VSP8_9SPHI</name>
<feature type="transmembrane region" description="Helical" evidence="1">
    <location>
        <begin position="156"/>
        <end position="180"/>
    </location>
</feature>
<keyword evidence="1" id="KW-1133">Transmembrane helix</keyword>
<evidence type="ECO:0000256" key="1">
    <source>
        <dbReference type="SAM" id="Phobius"/>
    </source>
</evidence>
<reference evidence="2 3" key="1">
    <citation type="submission" date="2017-11" db="EMBL/GenBank/DDBJ databases">
        <title>Genomic Encyclopedia of Archaeal and Bacterial Type Strains, Phase II (KMG-II): From Individual Species to Whole Genera.</title>
        <authorList>
            <person name="Goeker M."/>
        </authorList>
    </citation>
    <scope>NUCLEOTIDE SEQUENCE [LARGE SCALE GENOMIC DNA]</scope>
    <source>
        <strain evidence="2 3">DSM 28175</strain>
    </source>
</reference>
<dbReference type="EMBL" id="PGFJ01000001">
    <property type="protein sequence ID" value="PJJ83847.1"/>
    <property type="molecule type" value="Genomic_DNA"/>
</dbReference>
<dbReference type="InterPro" id="IPR022134">
    <property type="entry name" value="DUF3667"/>
</dbReference>
<dbReference type="AlphaFoldDB" id="A0A2H9VSP8"/>
<proteinExistence type="predicted"/>
<feature type="transmembrane region" description="Helical" evidence="1">
    <location>
        <begin position="186"/>
        <end position="208"/>
    </location>
</feature>
<feature type="transmembrane region" description="Helical" evidence="1">
    <location>
        <begin position="130"/>
        <end position="149"/>
    </location>
</feature>
<feature type="transmembrane region" description="Helical" evidence="1">
    <location>
        <begin position="220"/>
        <end position="241"/>
    </location>
</feature>
<sequence length="247" mass="28396">MNQPPNAKMTTCTNCNYEVALNYCPNCGQPAKVKRIDAHYITHEIEHVLHFERGILYTIRELLIRPGDNVRNFIAGHRSRLVKPIIFIIITSLIYSIITHLFHIESGYVQYRGDKENGISHIFEWVEGHYGYSNIIMGVFIALWAKLFFRKYNYNFFEILILLCFVMGIGMLFFAFFTLLQGITHIELTSVAGIIFIFYCSWAMGHFFDKKKTGNYFKALGAYILGMLTFAIVAILLGVGIDAVIKH</sequence>